<dbReference type="InterPro" id="IPR053927">
    <property type="entry name" value="FlgK_helical"/>
</dbReference>
<dbReference type="InterPro" id="IPR001444">
    <property type="entry name" value="Flag_bb_rod_N"/>
</dbReference>
<dbReference type="GO" id="GO:0005198">
    <property type="term" value="F:structural molecule activity"/>
    <property type="evidence" value="ECO:0007669"/>
    <property type="project" value="InterPro"/>
</dbReference>
<dbReference type="RefSeq" id="WP_054537636.1">
    <property type="nucleotide sequence ID" value="NZ_JACIEQ010000001.1"/>
</dbReference>
<comment type="similarity">
    <text evidence="3">Belongs to the flagella basal body rod proteins family.</text>
</comment>
<evidence type="ECO:0000256" key="3">
    <source>
        <dbReference type="ARBA" id="ARBA00009677"/>
    </source>
</evidence>
<evidence type="ECO:0000256" key="2">
    <source>
        <dbReference type="ARBA" id="ARBA00004613"/>
    </source>
</evidence>
<dbReference type="Pfam" id="PF06429">
    <property type="entry name" value="Flg_bbr_C"/>
    <property type="match status" value="1"/>
</dbReference>
<comment type="subcellular location">
    <subcellularLocation>
        <location evidence="1">Bacterial flagellum basal body</location>
    </subcellularLocation>
    <subcellularLocation>
        <location evidence="2">Secreted</location>
    </subcellularLocation>
</comment>
<organism evidence="11 12">
    <name type="scientific">Actibacterium naphthalenivorans</name>
    <dbReference type="NCBI Taxonomy" id="1614693"/>
    <lineage>
        <taxon>Bacteria</taxon>
        <taxon>Pseudomonadati</taxon>
        <taxon>Pseudomonadota</taxon>
        <taxon>Alphaproteobacteria</taxon>
        <taxon>Rhodobacterales</taxon>
        <taxon>Roseobacteraceae</taxon>
        <taxon>Actibacterium</taxon>
    </lineage>
</organism>
<feature type="domain" description="Flagellar basal body rod protein N-terminal" evidence="8">
    <location>
        <begin position="8"/>
        <end position="36"/>
    </location>
</feature>
<dbReference type="InterPro" id="IPR010930">
    <property type="entry name" value="Flg_bb/hook_C_dom"/>
</dbReference>
<dbReference type="AlphaFoldDB" id="A0A840CFF3"/>
<sequence>MSISGSLANALSGLTAAARAAQVVSSNVANATTEGYGRRILQTSPATLGGQGAGVRIDGVLRDVDPQLIADRRLADADTAHADRKAAFFARLETSVGLPSDAGSLSGRIAALETALIGAASRPDSDARLSQVASAAREVASRFNDISGDIQSLRMDADRDIAQQVGQLNDRLEKVADLNHKIRRQMGAGHDAAGLMDQRQRLVDDISEVIPLRAVSRDSGEIALYSATGATLLDGQPASFGFAPVGTIVPEMTLASGALSGLELNGQPVSTSGPYAPAAGGSLSALFDQRDALAVDAQTELDALARDLIARFQTPGLDPTVPAGATGLFTDQGAAFDPANEIGIASRLQLNRAVDPADGGSLWRLRDGLGAATAGPPGNAGLLSAFADVLSETRSVASGRFTGSTASTSDLSAEYLSFVGGARQSAEADQSFARAKGEVLKTAELEFGVDTDQEMQKLLLIEQAYSANARVVRTIDDMMQTLLSI</sequence>
<keyword evidence="11" id="KW-0969">Cilium</keyword>
<keyword evidence="12" id="KW-1185">Reference proteome</keyword>
<keyword evidence="11" id="KW-0966">Cell projection</keyword>
<dbReference type="Pfam" id="PF22638">
    <property type="entry name" value="FlgK_D1"/>
    <property type="match status" value="1"/>
</dbReference>
<evidence type="ECO:0000256" key="4">
    <source>
        <dbReference type="ARBA" id="ARBA00016244"/>
    </source>
</evidence>
<feature type="domain" description="Flagellar hook-associated protein FlgK helical" evidence="10">
    <location>
        <begin position="101"/>
        <end position="312"/>
    </location>
</feature>
<accession>A0A840CFF3</accession>
<name>A0A840CFF3_9RHOB</name>
<dbReference type="GO" id="GO:0009425">
    <property type="term" value="C:bacterial-type flagellum basal body"/>
    <property type="evidence" value="ECO:0007669"/>
    <property type="project" value="UniProtKB-SubCell"/>
</dbReference>
<proteinExistence type="inferred from homology"/>
<dbReference type="GO" id="GO:0009424">
    <property type="term" value="C:bacterial-type flagellum hook"/>
    <property type="evidence" value="ECO:0007669"/>
    <property type="project" value="InterPro"/>
</dbReference>
<dbReference type="SUPFAM" id="SSF64518">
    <property type="entry name" value="Phase 1 flagellin"/>
    <property type="match status" value="1"/>
</dbReference>
<dbReference type="Pfam" id="PF00460">
    <property type="entry name" value="Flg_bb_rod"/>
    <property type="match status" value="1"/>
</dbReference>
<comment type="caution">
    <text evidence="11">The sequence shown here is derived from an EMBL/GenBank/DDBJ whole genome shotgun (WGS) entry which is preliminary data.</text>
</comment>
<evidence type="ECO:0000256" key="6">
    <source>
        <dbReference type="ARBA" id="ARBA00023143"/>
    </source>
</evidence>
<feature type="signal peptide" evidence="7">
    <location>
        <begin position="1"/>
        <end position="20"/>
    </location>
</feature>
<keyword evidence="5" id="KW-0964">Secreted</keyword>
<evidence type="ECO:0000313" key="11">
    <source>
        <dbReference type="EMBL" id="MBB4021496.1"/>
    </source>
</evidence>
<dbReference type="InterPro" id="IPR002371">
    <property type="entry name" value="FlgK"/>
</dbReference>
<dbReference type="GO" id="GO:0005576">
    <property type="term" value="C:extracellular region"/>
    <property type="evidence" value="ECO:0007669"/>
    <property type="project" value="UniProtKB-SubCell"/>
</dbReference>
<keyword evidence="7" id="KW-0732">Signal</keyword>
<feature type="chain" id="PRO_5032331727" description="Flagellar hook-associated protein 1" evidence="7">
    <location>
        <begin position="21"/>
        <end position="485"/>
    </location>
</feature>
<dbReference type="NCBIfam" id="TIGR02492">
    <property type="entry name" value="flgK_ends"/>
    <property type="match status" value="1"/>
</dbReference>
<dbReference type="EMBL" id="JACIEQ010000001">
    <property type="protein sequence ID" value="MBB4021496.1"/>
    <property type="molecule type" value="Genomic_DNA"/>
</dbReference>
<protein>
    <recommendedName>
        <fullName evidence="4">Flagellar hook-associated protein 1</fullName>
    </recommendedName>
</protein>
<dbReference type="GO" id="GO:0044780">
    <property type="term" value="P:bacterial-type flagellum assembly"/>
    <property type="evidence" value="ECO:0007669"/>
    <property type="project" value="InterPro"/>
</dbReference>
<evidence type="ECO:0000259" key="9">
    <source>
        <dbReference type="Pfam" id="PF06429"/>
    </source>
</evidence>
<evidence type="ECO:0000256" key="1">
    <source>
        <dbReference type="ARBA" id="ARBA00004117"/>
    </source>
</evidence>
<dbReference type="PANTHER" id="PTHR30033">
    <property type="entry name" value="FLAGELLAR HOOK-ASSOCIATED PROTEIN 1"/>
    <property type="match status" value="1"/>
</dbReference>
<evidence type="ECO:0000256" key="7">
    <source>
        <dbReference type="SAM" id="SignalP"/>
    </source>
</evidence>
<evidence type="ECO:0000259" key="8">
    <source>
        <dbReference type="Pfam" id="PF00460"/>
    </source>
</evidence>
<evidence type="ECO:0000259" key="10">
    <source>
        <dbReference type="Pfam" id="PF22638"/>
    </source>
</evidence>
<keyword evidence="6" id="KW-0975">Bacterial flagellum</keyword>
<feature type="domain" description="Flagellar basal-body/hook protein C-terminal" evidence="9">
    <location>
        <begin position="448"/>
        <end position="484"/>
    </location>
</feature>
<dbReference type="Proteomes" id="UP000585681">
    <property type="component" value="Unassembled WGS sequence"/>
</dbReference>
<dbReference type="PANTHER" id="PTHR30033:SF1">
    <property type="entry name" value="FLAGELLAR HOOK-ASSOCIATED PROTEIN 1"/>
    <property type="match status" value="1"/>
</dbReference>
<evidence type="ECO:0000313" key="12">
    <source>
        <dbReference type="Proteomes" id="UP000585681"/>
    </source>
</evidence>
<reference evidence="11" key="1">
    <citation type="submission" date="2020-08" db="EMBL/GenBank/DDBJ databases">
        <title>Genomic Encyclopedia of Type Strains, Phase IV (KMG-IV): sequencing the most valuable type-strain genomes for metagenomic binning, comparative biology and taxonomic classification.</title>
        <authorList>
            <person name="Goeker M."/>
        </authorList>
    </citation>
    <scope>NUCLEOTIDE SEQUENCE [LARGE SCALE GENOMIC DNA]</scope>
    <source>
        <strain evidence="11">DSM 105040</strain>
    </source>
</reference>
<evidence type="ECO:0000256" key="5">
    <source>
        <dbReference type="ARBA" id="ARBA00022525"/>
    </source>
</evidence>
<keyword evidence="11" id="KW-0282">Flagellum</keyword>
<gene>
    <name evidence="11" type="ORF">GGR17_001287</name>
</gene>